<evidence type="ECO:0000256" key="1">
    <source>
        <dbReference type="ARBA" id="ARBA00004479"/>
    </source>
</evidence>
<dbReference type="Pfam" id="PF07714">
    <property type="entry name" value="PK_Tyr_Ser-Thr"/>
    <property type="match status" value="1"/>
</dbReference>
<dbReference type="InterPro" id="IPR001611">
    <property type="entry name" value="Leu-rich_rpt"/>
</dbReference>
<evidence type="ECO:0000256" key="15">
    <source>
        <dbReference type="ARBA" id="ARBA00023170"/>
    </source>
</evidence>
<gene>
    <name evidence="21" type="ORF">TEA_010788</name>
</gene>
<keyword evidence="9" id="KW-0677">Repeat</keyword>
<dbReference type="InterPro" id="IPR000719">
    <property type="entry name" value="Prot_kinase_dom"/>
</dbReference>
<evidence type="ECO:0000256" key="9">
    <source>
        <dbReference type="ARBA" id="ARBA00022737"/>
    </source>
</evidence>
<dbReference type="FunFam" id="3.80.10.10:FF:000041">
    <property type="entry name" value="LRR receptor-like serine/threonine-protein kinase ERECTA"/>
    <property type="match status" value="2"/>
</dbReference>
<dbReference type="InterPro" id="IPR008271">
    <property type="entry name" value="Ser/Thr_kinase_AS"/>
</dbReference>
<dbReference type="InterPro" id="IPR021720">
    <property type="entry name" value="Malectin_dom"/>
</dbReference>
<dbReference type="InterPro" id="IPR011009">
    <property type="entry name" value="Kinase-like_dom_sf"/>
</dbReference>
<keyword evidence="6" id="KW-0808">Transferase</keyword>
<organism evidence="21 22">
    <name type="scientific">Camellia sinensis var. sinensis</name>
    <name type="common">China tea</name>
    <dbReference type="NCBI Taxonomy" id="542762"/>
    <lineage>
        <taxon>Eukaryota</taxon>
        <taxon>Viridiplantae</taxon>
        <taxon>Streptophyta</taxon>
        <taxon>Embryophyta</taxon>
        <taxon>Tracheophyta</taxon>
        <taxon>Spermatophyta</taxon>
        <taxon>Magnoliopsida</taxon>
        <taxon>eudicotyledons</taxon>
        <taxon>Gunneridae</taxon>
        <taxon>Pentapetalae</taxon>
        <taxon>asterids</taxon>
        <taxon>Ericales</taxon>
        <taxon>Theaceae</taxon>
        <taxon>Camellia</taxon>
    </lineage>
</organism>
<evidence type="ECO:0000256" key="19">
    <source>
        <dbReference type="SAM" id="Phobius"/>
    </source>
</evidence>
<dbReference type="InterPro" id="IPR001245">
    <property type="entry name" value="Ser-Thr/Tyr_kinase_cat_dom"/>
</dbReference>
<dbReference type="STRING" id="542762.A0A4S4F1L3"/>
<sequence>MMESIATASKLFCCIVFVPLVLNCFNDFRSDAKLLPREEVKALETISARLQIKHFTVNQSFCSSGTFQINGTDGSETTVICNCNSTVCHVTNIRLKGLDLAGILPEEFANLSNLQEIDLSRNYISGSIPKTFAKLSSLTILALGGNRINGVIPGEIGDIATLEQLVLEQNQLSGSLPEKLGNLSRLSRLVLSANNFTGTIPNKFINLKNLTDFRIDGTVLSGKIPPLIGNWTKIEKMYIQGTSMDGPIPSTISQLKDITELIISDLNGSTTKIPDLEGMKKLKVLVLRNCLITGQIPPDIGQLLTLKTLDLSFNMLTGGIPPTFLGLDKGIEFIAHWCLQKGLPCPTKPKYHDLFINCGGDQTSFERHEYEEDKNPQGESSFFSSSDKWAYSSTGSFFGKSSAPLITDNKFSLNLPGGNLYSTARLAPISLKYYGLCLRNGWYNVRLHFAEIMFSDDQKFNSLGRRIFDISIQGEVRWKDFNIMEEAGGAGKNITKEVDVYVNGSTLEIHLYWLGKGTTSIPDKGIYGPLISAISTIKFILDYLLELLLAGGAGKNITKEVDVYVNGSTLEIHLYWLGKGTTSIPDKGIYGPLISAISVTPNYKVHTRLSAGAIAGIVVASCVLLVLILVVLRMKGYLGGKDLEDKELRALDLQTGYFSLRQIKAATSNFDHANKIGEGGFGPVYKGVLSDGAVIAVKQLSAKSKQGNREFVNEIGMISALQHPNLVRLYGCCIEGNQLLLIYEYMENNSLARALFGREEHCLKLDWPTRKRICVGIARGLAYLHEESRLKIVHRDIKATNVLLDKDLNAKISDFGLAKLDEEENTHISTRIAGTIGYMAPEYAMRGYLTDKADVYSFGIVALEIVTGKSNTNYRPREEFVYLLDWAYVLQEQGNLLSLVDSNLGPDYPKEEVMNMLNVALLCTNISPSLRPSMSSVVSMLEGQSPIQAPVIKRNSLNEDMRFKAFERLTQDSQTHVSTFSVDSQVQRSISMDGPWIDSSVSIPSINEVRDHSSSSKLLPDLYDVNLE</sequence>
<dbReference type="InterPro" id="IPR051824">
    <property type="entry name" value="LRR_Rcpt-Like_S/T_Kinase"/>
</dbReference>
<dbReference type="GO" id="GO:0016020">
    <property type="term" value="C:membrane"/>
    <property type="evidence" value="ECO:0007669"/>
    <property type="project" value="UniProtKB-SubCell"/>
</dbReference>
<evidence type="ECO:0000256" key="2">
    <source>
        <dbReference type="ARBA" id="ARBA00012513"/>
    </source>
</evidence>
<evidence type="ECO:0000256" key="18">
    <source>
        <dbReference type="ARBA" id="ARBA00048679"/>
    </source>
</evidence>
<dbReference type="Proteomes" id="UP000306102">
    <property type="component" value="Unassembled WGS sequence"/>
</dbReference>
<dbReference type="Gene3D" id="2.60.120.430">
    <property type="entry name" value="Galactose-binding lectin"/>
    <property type="match status" value="1"/>
</dbReference>
<evidence type="ECO:0000256" key="7">
    <source>
        <dbReference type="ARBA" id="ARBA00022692"/>
    </source>
</evidence>
<keyword evidence="4" id="KW-0597">Phosphoprotein</keyword>
<dbReference type="InterPro" id="IPR032675">
    <property type="entry name" value="LRR_dom_sf"/>
</dbReference>
<comment type="catalytic activity">
    <reaction evidence="18">
        <text>L-seryl-[protein] + ATP = O-phospho-L-seryl-[protein] + ADP + H(+)</text>
        <dbReference type="Rhea" id="RHEA:17989"/>
        <dbReference type="Rhea" id="RHEA-COMP:9863"/>
        <dbReference type="Rhea" id="RHEA-COMP:11604"/>
        <dbReference type="ChEBI" id="CHEBI:15378"/>
        <dbReference type="ChEBI" id="CHEBI:29999"/>
        <dbReference type="ChEBI" id="CHEBI:30616"/>
        <dbReference type="ChEBI" id="CHEBI:83421"/>
        <dbReference type="ChEBI" id="CHEBI:456216"/>
        <dbReference type="EC" id="2.7.11.1"/>
    </reaction>
</comment>
<dbReference type="PROSITE" id="PS50011">
    <property type="entry name" value="PROTEIN_KINASE_DOM"/>
    <property type="match status" value="1"/>
</dbReference>
<keyword evidence="10" id="KW-0547">Nucleotide-binding</keyword>
<evidence type="ECO:0000256" key="13">
    <source>
        <dbReference type="ARBA" id="ARBA00022989"/>
    </source>
</evidence>
<evidence type="ECO:0000256" key="10">
    <source>
        <dbReference type="ARBA" id="ARBA00022741"/>
    </source>
</evidence>
<keyword evidence="3" id="KW-0723">Serine/threonine-protein kinase</keyword>
<keyword evidence="5" id="KW-0433">Leucine-rich repeat</keyword>
<evidence type="ECO:0000256" key="5">
    <source>
        <dbReference type="ARBA" id="ARBA00022614"/>
    </source>
</evidence>
<keyword evidence="22" id="KW-1185">Reference proteome</keyword>
<dbReference type="GO" id="GO:0004674">
    <property type="term" value="F:protein serine/threonine kinase activity"/>
    <property type="evidence" value="ECO:0007669"/>
    <property type="project" value="UniProtKB-KW"/>
</dbReference>
<keyword evidence="16" id="KW-0325">Glycoprotein</keyword>
<dbReference type="FunFam" id="1.10.510.10:FF:000044">
    <property type="entry name" value="Putative LRR receptor-like serine/threonine-protein kinase"/>
    <property type="match status" value="1"/>
</dbReference>
<dbReference type="Gene3D" id="3.30.200.20">
    <property type="entry name" value="Phosphorylase Kinase, domain 1"/>
    <property type="match status" value="1"/>
</dbReference>
<dbReference type="GO" id="GO:0005524">
    <property type="term" value="F:ATP binding"/>
    <property type="evidence" value="ECO:0007669"/>
    <property type="project" value="UniProtKB-KW"/>
</dbReference>
<feature type="transmembrane region" description="Helical" evidence="19">
    <location>
        <begin position="609"/>
        <end position="632"/>
    </location>
</feature>
<evidence type="ECO:0000256" key="14">
    <source>
        <dbReference type="ARBA" id="ARBA00023136"/>
    </source>
</evidence>
<dbReference type="Pfam" id="PF13855">
    <property type="entry name" value="LRR_8"/>
    <property type="match status" value="1"/>
</dbReference>
<name>A0A4S4F1L3_CAMSN</name>
<dbReference type="Pfam" id="PF00560">
    <property type="entry name" value="LRR_1"/>
    <property type="match status" value="3"/>
</dbReference>
<comment type="caution">
    <text evidence="21">The sequence shown here is derived from an EMBL/GenBank/DDBJ whole genome shotgun (WGS) entry which is preliminary data.</text>
</comment>
<keyword evidence="8" id="KW-0732">Signal</keyword>
<evidence type="ECO:0000313" key="22">
    <source>
        <dbReference type="Proteomes" id="UP000306102"/>
    </source>
</evidence>
<dbReference type="FunFam" id="2.60.120.430:FF:000004">
    <property type="entry name" value="Putative leucine-rich repeat receptor-like serine/threonine-protein kinase"/>
    <property type="match status" value="1"/>
</dbReference>
<dbReference type="Gene3D" id="3.80.10.10">
    <property type="entry name" value="Ribonuclease Inhibitor"/>
    <property type="match status" value="1"/>
</dbReference>
<evidence type="ECO:0000256" key="17">
    <source>
        <dbReference type="ARBA" id="ARBA00047899"/>
    </source>
</evidence>
<reference evidence="21 22" key="1">
    <citation type="journal article" date="2018" name="Proc. Natl. Acad. Sci. U.S.A.">
        <title>Draft genome sequence of Camellia sinensis var. sinensis provides insights into the evolution of the tea genome and tea quality.</title>
        <authorList>
            <person name="Wei C."/>
            <person name="Yang H."/>
            <person name="Wang S."/>
            <person name="Zhao J."/>
            <person name="Liu C."/>
            <person name="Gao L."/>
            <person name="Xia E."/>
            <person name="Lu Y."/>
            <person name="Tai Y."/>
            <person name="She G."/>
            <person name="Sun J."/>
            <person name="Cao H."/>
            <person name="Tong W."/>
            <person name="Gao Q."/>
            <person name="Li Y."/>
            <person name="Deng W."/>
            <person name="Jiang X."/>
            <person name="Wang W."/>
            <person name="Chen Q."/>
            <person name="Zhang S."/>
            <person name="Li H."/>
            <person name="Wu J."/>
            <person name="Wang P."/>
            <person name="Li P."/>
            <person name="Shi C."/>
            <person name="Zheng F."/>
            <person name="Jian J."/>
            <person name="Huang B."/>
            <person name="Shan D."/>
            <person name="Shi M."/>
            <person name="Fang C."/>
            <person name="Yue Y."/>
            <person name="Li F."/>
            <person name="Li D."/>
            <person name="Wei S."/>
            <person name="Han B."/>
            <person name="Jiang C."/>
            <person name="Yin Y."/>
            <person name="Xia T."/>
            <person name="Zhang Z."/>
            <person name="Bennetzen J.L."/>
            <person name="Zhao S."/>
            <person name="Wan X."/>
        </authorList>
    </citation>
    <scope>NUCLEOTIDE SEQUENCE [LARGE SCALE GENOMIC DNA]</scope>
    <source>
        <strain evidence="22">cv. Shuchazao</strain>
        <tissue evidence="21">Leaf</tissue>
    </source>
</reference>
<comment type="subcellular location">
    <subcellularLocation>
        <location evidence="1">Membrane</location>
        <topology evidence="1">Single-pass type I membrane protein</topology>
    </subcellularLocation>
</comment>
<dbReference type="Pfam" id="PF11721">
    <property type="entry name" value="Malectin"/>
    <property type="match status" value="2"/>
</dbReference>
<evidence type="ECO:0000256" key="6">
    <source>
        <dbReference type="ARBA" id="ARBA00022679"/>
    </source>
</evidence>
<dbReference type="FunFam" id="3.30.200.20:FF:000217">
    <property type="entry name" value="probable LRR receptor-like serine/threonine-protein kinase At1g53430"/>
    <property type="match status" value="1"/>
</dbReference>
<dbReference type="SUPFAM" id="SSF52058">
    <property type="entry name" value="L domain-like"/>
    <property type="match status" value="1"/>
</dbReference>
<dbReference type="PROSITE" id="PS00108">
    <property type="entry name" value="PROTEIN_KINASE_ST"/>
    <property type="match status" value="1"/>
</dbReference>
<keyword evidence="13 19" id="KW-1133">Transmembrane helix</keyword>
<keyword evidence="12" id="KW-0067">ATP-binding</keyword>
<evidence type="ECO:0000256" key="12">
    <source>
        <dbReference type="ARBA" id="ARBA00022840"/>
    </source>
</evidence>
<protein>
    <recommendedName>
        <fullName evidence="2">non-specific serine/threonine protein kinase</fullName>
        <ecNumber evidence="2">2.7.11.1</ecNumber>
    </recommendedName>
</protein>
<evidence type="ECO:0000256" key="3">
    <source>
        <dbReference type="ARBA" id="ARBA00022527"/>
    </source>
</evidence>
<evidence type="ECO:0000313" key="21">
    <source>
        <dbReference type="EMBL" id="THG23340.1"/>
    </source>
</evidence>
<dbReference type="AlphaFoldDB" id="A0A4S4F1L3"/>
<dbReference type="SUPFAM" id="SSF56112">
    <property type="entry name" value="Protein kinase-like (PK-like)"/>
    <property type="match status" value="1"/>
</dbReference>
<feature type="domain" description="Protein kinase" evidence="20">
    <location>
        <begin position="670"/>
        <end position="952"/>
    </location>
</feature>
<evidence type="ECO:0000256" key="4">
    <source>
        <dbReference type="ARBA" id="ARBA00022553"/>
    </source>
</evidence>
<keyword evidence="7 19" id="KW-0812">Transmembrane</keyword>
<keyword evidence="11" id="KW-0418">Kinase</keyword>
<dbReference type="PANTHER" id="PTHR48006:SF60">
    <property type="entry name" value="PROTEIN KINASE DOMAIN-CONTAINING PROTEIN"/>
    <property type="match status" value="1"/>
</dbReference>
<dbReference type="CDD" id="cd14066">
    <property type="entry name" value="STKc_IRAK"/>
    <property type="match status" value="1"/>
</dbReference>
<evidence type="ECO:0000256" key="16">
    <source>
        <dbReference type="ARBA" id="ARBA00023180"/>
    </source>
</evidence>
<evidence type="ECO:0000256" key="8">
    <source>
        <dbReference type="ARBA" id="ARBA00022729"/>
    </source>
</evidence>
<dbReference type="Gene3D" id="1.10.510.10">
    <property type="entry name" value="Transferase(Phosphotransferase) domain 1"/>
    <property type="match status" value="1"/>
</dbReference>
<comment type="catalytic activity">
    <reaction evidence="17">
        <text>L-threonyl-[protein] + ATP = O-phospho-L-threonyl-[protein] + ADP + H(+)</text>
        <dbReference type="Rhea" id="RHEA:46608"/>
        <dbReference type="Rhea" id="RHEA-COMP:11060"/>
        <dbReference type="Rhea" id="RHEA-COMP:11605"/>
        <dbReference type="ChEBI" id="CHEBI:15378"/>
        <dbReference type="ChEBI" id="CHEBI:30013"/>
        <dbReference type="ChEBI" id="CHEBI:30616"/>
        <dbReference type="ChEBI" id="CHEBI:61977"/>
        <dbReference type="ChEBI" id="CHEBI:456216"/>
        <dbReference type="EC" id="2.7.11.1"/>
    </reaction>
</comment>
<dbReference type="SMART" id="SM00220">
    <property type="entry name" value="S_TKc"/>
    <property type="match status" value="1"/>
</dbReference>
<dbReference type="PANTHER" id="PTHR48006">
    <property type="entry name" value="LEUCINE-RICH REPEAT-CONTAINING PROTEIN DDB_G0281931-RELATED"/>
    <property type="match status" value="1"/>
</dbReference>
<evidence type="ECO:0000259" key="20">
    <source>
        <dbReference type="PROSITE" id="PS50011"/>
    </source>
</evidence>
<proteinExistence type="predicted"/>
<dbReference type="EC" id="2.7.11.1" evidence="2"/>
<keyword evidence="15" id="KW-0675">Receptor</keyword>
<accession>A0A4S4F1L3</accession>
<evidence type="ECO:0000256" key="11">
    <source>
        <dbReference type="ARBA" id="ARBA00022777"/>
    </source>
</evidence>
<dbReference type="EMBL" id="SDRB02000357">
    <property type="protein sequence ID" value="THG23340.1"/>
    <property type="molecule type" value="Genomic_DNA"/>
</dbReference>
<keyword evidence="14 19" id="KW-0472">Membrane</keyword>